<feature type="compositionally biased region" description="Acidic residues" evidence="4">
    <location>
        <begin position="55"/>
        <end position="71"/>
    </location>
</feature>
<dbReference type="STRING" id="946362.F2U462"/>
<dbReference type="EMBL" id="GL832961">
    <property type="protein sequence ID" value="EGD82428.1"/>
    <property type="molecule type" value="Genomic_DNA"/>
</dbReference>
<feature type="transmembrane region" description="Helical" evidence="5">
    <location>
        <begin position="86"/>
        <end position="108"/>
    </location>
</feature>
<dbReference type="GeneID" id="16076248"/>
<reference evidence="6" key="1">
    <citation type="submission" date="2009-08" db="EMBL/GenBank/DDBJ databases">
        <title>Annotation of Salpingoeca rosetta.</title>
        <authorList>
            <consortium name="The Broad Institute Genome Sequencing Platform"/>
            <person name="Russ C."/>
            <person name="Cuomo C."/>
            <person name="Burger G."/>
            <person name="Gray M.W."/>
            <person name="Holland P.W.H."/>
            <person name="King N."/>
            <person name="Lang F.B.F."/>
            <person name="Roger A.J."/>
            <person name="Ruiz-Trillo I."/>
            <person name="Young S.K."/>
            <person name="Zeng Q."/>
            <person name="Gargeya S."/>
            <person name="Alvarado L."/>
            <person name="Berlin A."/>
            <person name="Chapman S.B."/>
            <person name="Chen Z."/>
            <person name="Freedman E."/>
            <person name="Gellesch M."/>
            <person name="Goldberg J."/>
            <person name="Griggs A."/>
            <person name="Gujja S."/>
            <person name="Heilman E."/>
            <person name="Heiman D."/>
            <person name="Howarth C."/>
            <person name="Mehta T."/>
            <person name="Neiman D."/>
            <person name="Pearson M."/>
            <person name="Roberts A."/>
            <person name="Saif S."/>
            <person name="Shea T."/>
            <person name="Shenoy N."/>
            <person name="Sisk P."/>
            <person name="Stolte C."/>
            <person name="Sykes S."/>
            <person name="White J."/>
            <person name="Yandava C."/>
            <person name="Haas B."/>
            <person name="Nusbaum C."/>
            <person name="Birren B."/>
        </authorList>
    </citation>
    <scope>NUCLEOTIDE SEQUENCE [LARGE SCALE GENOMIC DNA]</scope>
    <source>
        <strain evidence="6">ATCC 50818</strain>
    </source>
</reference>
<dbReference type="KEGG" id="sre:PTSG_03073"/>
<dbReference type="eggNOG" id="KOG4177">
    <property type="taxonomic scope" value="Eukaryota"/>
</dbReference>
<dbReference type="PANTHER" id="PTHR24173:SF74">
    <property type="entry name" value="ANKYRIN REPEAT DOMAIN-CONTAINING PROTEIN 16"/>
    <property type="match status" value="1"/>
</dbReference>
<gene>
    <name evidence="6" type="ORF">PTSG_03073</name>
</gene>
<evidence type="ECO:0000313" key="6">
    <source>
        <dbReference type="EMBL" id="EGD82428.1"/>
    </source>
</evidence>
<feature type="compositionally biased region" description="Polar residues" evidence="4">
    <location>
        <begin position="1"/>
        <end position="11"/>
    </location>
</feature>
<keyword evidence="7" id="KW-1185">Reference proteome</keyword>
<sequence>MFRPSIASNKVTSSAPPTTAPHTPFKPTDPVTTQPPRTTAQPTDTTATPQPPGNDGDDDDDDNARVDDDDVAVNKPNRGSRLSSTATTIVIGLAAGSVLIAVVILTLFKMRKRPQGHHSFDNDMLDLDDLSHLSNDDKSSLYADISPGTNSASDADDMEGMPPFVADGAFEESAFVAAGGVPFMPNPHHDVFAVQHDQQANPEMMVTSGSWQQFSQSYAMQASKPDHPNAPTRNPFTSATPLEHHHQYNHHAVLQHRSIESGVSGAAFPPLLVSVCSGDAVTVQALLQQGADPNVRTPDGIPALHIAVSLQATGTAQALLTNGANPNLLSSEGHSPFTLAVAGGDTGMVSVLLQYQVDVNAPDAHGMAPLLIAASHGNEELVQLLLTHPSIDPTIKDTRGMTALHWAVC</sequence>
<accession>F2U462</accession>
<protein>
    <submittedName>
        <fullName evidence="6">Uncharacterized protein</fullName>
    </submittedName>
</protein>
<dbReference type="PROSITE" id="PS50297">
    <property type="entry name" value="ANK_REP_REGION"/>
    <property type="match status" value="2"/>
</dbReference>
<evidence type="ECO:0000313" key="7">
    <source>
        <dbReference type="Proteomes" id="UP000007799"/>
    </source>
</evidence>
<evidence type="ECO:0000256" key="2">
    <source>
        <dbReference type="ARBA" id="ARBA00023043"/>
    </source>
</evidence>
<dbReference type="InParanoid" id="F2U462"/>
<dbReference type="AlphaFoldDB" id="F2U462"/>
<dbReference type="InterPro" id="IPR002110">
    <property type="entry name" value="Ankyrin_rpt"/>
</dbReference>
<evidence type="ECO:0000256" key="1">
    <source>
        <dbReference type="ARBA" id="ARBA00022737"/>
    </source>
</evidence>
<evidence type="ECO:0000256" key="4">
    <source>
        <dbReference type="SAM" id="MobiDB-lite"/>
    </source>
</evidence>
<keyword evidence="5" id="KW-0472">Membrane</keyword>
<dbReference type="SMART" id="SM00248">
    <property type="entry name" value="ANK"/>
    <property type="match status" value="4"/>
</dbReference>
<keyword evidence="5" id="KW-0812">Transmembrane</keyword>
<dbReference type="RefSeq" id="XP_004995664.1">
    <property type="nucleotide sequence ID" value="XM_004995607.1"/>
</dbReference>
<proteinExistence type="predicted"/>
<dbReference type="PROSITE" id="PS50088">
    <property type="entry name" value="ANK_REPEAT"/>
    <property type="match status" value="3"/>
</dbReference>
<feature type="repeat" description="ANK" evidence="3">
    <location>
        <begin position="365"/>
        <end position="386"/>
    </location>
</feature>
<evidence type="ECO:0000256" key="3">
    <source>
        <dbReference type="PROSITE-ProRule" id="PRU00023"/>
    </source>
</evidence>
<feature type="repeat" description="ANK" evidence="3">
    <location>
        <begin position="299"/>
        <end position="331"/>
    </location>
</feature>
<feature type="repeat" description="ANK" evidence="3">
    <location>
        <begin position="332"/>
        <end position="364"/>
    </location>
</feature>
<dbReference type="PANTHER" id="PTHR24173">
    <property type="entry name" value="ANKYRIN REPEAT CONTAINING"/>
    <property type="match status" value="1"/>
</dbReference>
<name>F2U462_SALR5</name>
<feature type="compositionally biased region" description="Low complexity" evidence="4">
    <location>
        <begin position="12"/>
        <end position="48"/>
    </location>
</feature>
<feature type="region of interest" description="Disordered" evidence="4">
    <location>
        <begin position="1"/>
        <end position="81"/>
    </location>
</feature>
<keyword evidence="1" id="KW-0677">Repeat</keyword>
<keyword evidence="5" id="KW-1133">Transmembrane helix</keyword>
<dbReference type="Proteomes" id="UP000007799">
    <property type="component" value="Unassembled WGS sequence"/>
</dbReference>
<dbReference type="Gene3D" id="1.25.40.20">
    <property type="entry name" value="Ankyrin repeat-containing domain"/>
    <property type="match status" value="1"/>
</dbReference>
<dbReference type="Pfam" id="PF12796">
    <property type="entry name" value="Ank_2"/>
    <property type="match status" value="2"/>
</dbReference>
<feature type="region of interest" description="Disordered" evidence="4">
    <location>
        <begin position="139"/>
        <end position="159"/>
    </location>
</feature>
<keyword evidence="2 3" id="KW-0040">ANK repeat</keyword>
<evidence type="ECO:0000256" key="5">
    <source>
        <dbReference type="SAM" id="Phobius"/>
    </source>
</evidence>
<dbReference type="OrthoDB" id="1577640at2759"/>
<dbReference type="InterPro" id="IPR036770">
    <property type="entry name" value="Ankyrin_rpt-contain_sf"/>
</dbReference>
<organism evidence="7">
    <name type="scientific">Salpingoeca rosetta (strain ATCC 50818 / BSB-021)</name>
    <dbReference type="NCBI Taxonomy" id="946362"/>
    <lineage>
        <taxon>Eukaryota</taxon>
        <taxon>Choanoflagellata</taxon>
        <taxon>Craspedida</taxon>
        <taxon>Salpingoecidae</taxon>
        <taxon>Salpingoeca</taxon>
    </lineage>
</organism>
<dbReference type="SUPFAM" id="SSF48403">
    <property type="entry name" value="Ankyrin repeat"/>
    <property type="match status" value="1"/>
</dbReference>